<reference evidence="1 2" key="1">
    <citation type="submission" date="2021-12" db="EMBL/GenBank/DDBJ databases">
        <title>Discovery of the Pendulisporaceae a myxobacterial family with distinct sporulation behavior and unique specialized metabolism.</title>
        <authorList>
            <person name="Garcia R."/>
            <person name="Popoff A."/>
            <person name="Bader C.D."/>
            <person name="Loehr J."/>
            <person name="Walesch S."/>
            <person name="Walt C."/>
            <person name="Boldt J."/>
            <person name="Bunk B."/>
            <person name="Haeckl F.J.F.P.J."/>
            <person name="Gunesch A.P."/>
            <person name="Birkelbach J."/>
            <person name="Nuebel U."/>
            <person name="Pietschmann T."/>
            <person name="Bach T."/>
            <person name="Mueller R."/>
        </authorList>
    </citation>
    <scope>NUCLEOTIDE SEQUENCE [LARGE SCALE GENOMIC DNA]</scope>
    <source>
        <strain evidence="1 2">MSr11954</strain>
    </source>
</reference>
<dbReference type="PANTHER" id="PTHR36455:SF1">
    <property type="entry name" value="BLR8292 PROTEIN"/>
    <property type="match status" value="1"/>
</dbReference>
<accession>A0ABZ2LUD9</accession>
<dbReference type="InterPro" id="IPR008878">
    <property type="entry name" value="Transposase_IS66_Orf2"/>
</dbReference>
<proteinExistence type="predicted"/>
<dbReference type="Pfam" id="PF05717">
    <property type="entry name" value="TnpB_IS66"/>
    <property type="match status" value="1"/>
</dbReference>
<organism evidence="1 2">
    <name type="scientific">Pendulispora albinea</name>
    <dbReference type="NCBI Taxonomy" id="2741071"/>
    <lineage>
        <taxon>Bacteria</taxon>
        <taxon>Pseudomonadati</taxon>
        <taxon>Myxococcota</taxon>
        <taxon>Myxococcia</taxon>
        <taxon>Myxococcales</taxon>
        <taxon>Sorangiineae</taxon>
        <taxon>Pendulisporaceae</taxon>
        <taxon>Pendulispora</taxon>
    </lineage>
</organism>
<dbReference type="NCBIfam" id="NF033819">
    <property type="entry name" value="IS66_TnpB"/>
    <property type="match status" value="1"/>
</dbReference>
<keyword evidence="2" id="KW-1185">Reference proteome</keyword>
<dbReference type="RefSeq" id="WP_394823022.1">
    <property type="nucleotide sequence ID" value="NZ_CP089984.1"/>
</dbReference>
<dbReference type="PANTHER" id="PTHR36455">
    <property type="match status" value="1"/>
</dbReference>
<dbReference type="Proteomes" id="UP001370348">
    <property type="component" value="Chromosome"/>
</dbReference>
<dbReference type="EMBL" id="CP089984">
    <property type="protein sequence ID" value="WXB13411.1"/>
    <property type="molecule type" value="Genomic_DNA"/>
</dbReference>
<protein>
    <submittedName>
        <fullName evidence="1">IS66 family insertion sequence element accessory protein TnpB</fullName>
    </submittedName>
</protein>
<gene>
    <name evidence="1" type="primary">tnpB</name>
    <name evidence="1" type="ORF">LZC94_36905</name>
</gene>
<name>A0ABZ2LUD9_9BACT</name>
<evidence type="ECO:0000313" key="1">
    <source>
        <dbReference type="EMBL" id="WXB13411.1"/>
    </source>
</evidence>
<evidence type="ECO:0000313" key="2">
    <source>
        <dbReference type="Proteomes" id="UP001370348"/>
    </source>
</evidence>
<sequence>MLSLGPGIEIVLASAPVDLRRGHDGLVTLVQSLWKVDPYSGTLFVFLGRRMDRVKILFFSAGGFVVYYKRLESGRFTLPRIPEGASCIDLDATSLTMLLDGVDLRLVRRTPMWKPAKTTAEAKKGIDIRRSA</sequence>